<dbReference type="GO" id="GO:0044027">
    <property type="term" value="P:negative regulation of gene expression via chromosomal CpG island methylation"/>
    <property type="evidence" value="ECO:0007669"/>
    <property type="project" value="TreeGrafter"/>
</dbReference>
<keyword evidence="4" id="KW-0949">S-adenosyl-L-methionine</keyword>
<dbReference type="EMBL" id="BARV01000462">
    <property type="protein sequence ID" value="GAH98722.1"/>
    <property type="molecule type" value="Genomic_DNA"/>
</dbReference>
<reference evidence="5" key="1">
    <citation type="journal article" date="2014" name="Front. Microbiol.">
        <title>High frequency of phylogenetically diverse reductive dehalogenase-homologous genes in deep subseafloor sedimentary metagenomes.</title>
        <authorList>
            <person name="Kawai M."/>
            <person name="Futagami T."/>
            <person name="Toyoda A."/>
            <person name="Takaki Y."/>
            <person name="Nishi S."/>
            <person name="Hori S."/>
            <person name="Arai W."/>
            <person name="Tsubouchi T."/>
            <person name="Morono Y."/>
            <person name="Uchiyama I."/>
            <person name="Ito T."/>
            <person name="Fujiyama A."/>
            <person name="Inagaki F."/>
            <person name="Takami H."/>
        </authorList>
    </citation>
    <scope>NUCLEOTIDE SEQUENCE</scope>
    <source>
        <strain evidence="5">Expedition CK06-06</strain>
    </source>
</reference>
<gene>
    <name evidence="5" type="ORF">S06H3_01758</name>
</gene>
<dbReference type="PROSITE" id="PS51679">
    <property type="entry name" value="SAM_MT_C5"/>
    <property type="match status" value="1"/>
</dbReference>
<comment type="caution">
    <text evidence="5">The sequence shown here is derived from an EMBL/GenBank/DDBJ whole genome shotgun (WGS) entry which is preliminary data.</text>
</comment>
<dbReference type="EC" id="2.1.1.37" evidence="1"/>
<dbReference type="PROSITE" id="PS00094">
    <property type="entry name" value="C5_MTASE_1"/>
    <property type="match status" value="1"/>
</dbReference>
<dbReference type="PRINTS" id="PR00105">
    <property type="entry name" value="C5METTRFRASE"/>
</dbReference>
<dbReference type="PANTHER" id="PTHR10629">
    <property type="entry name" value="CYTOSINE-SPECIFIC METHYLTRANSFERASE"/>
    <property type="match status" value="1"/>
</dbReference>
<evidence type="ECO:0000256" key="2">
    <source>
        <dbReference type="ARBA" id="ARBA00022603"/>
    </source>
</evidence>
<dbReference type="NCBIfam" id="TIGR00675">
    <property type="entry name" value="dcm"/>
    <property type="match status" value="1"/>
</dbReference>
<dbReference type="InterPro" id="IPR050390">
    <property type="entry name" value="C5-Methyltransferase"/>
</dbReference>
<dbReference type="GO" id="GO:0003886">
    <property type="term" value="F:DNA (cytosine-5-)-methyltransferase activity"/>
    <property type="evidence" value="ECO:0007669"/>
    <property type="project" value="UniProtKB-EC"/>
</dbReference>
<dbReference type="InterPro" id="IPR029063">
    <property type="entry name" value="SAM-dependent_MTases_sf"/>
</dbReference>
<dbReference type="GO" id="GO:0032259">
    <property type="term" value="P:methylation"/>
    <property type="evidence" value="ECO:0007669"/>
    <property type="project" value="UniProtKB-KW"/>
</dbReference>
<dbReference type="InterPro" id="IPR001525">
    <property type="entry name" value="C5_MeTfrase"/>
</dbReference>
<dbReference type="PANTHER" id="PTHR10629:SF52">
    <property type="entry name" value="DNA (CYTOSINE-5)-METHYLTRANSFERASE 1"/>
    <property type="match status" value="1"/>
</dbReference>
<dbReference type="GO" id="GO:0003677">
    <property type="term" value="F:DNA binding"/>
    <property type="evidence" value="ECO:0007669"/>
    <property type="project" value="TreeGrafter"/>
</dbReference>
<name>X1JX59_9ZZZZ</name>
<proteinExistence type="predicted"/>
<dbReference type="SUPFAM" id="SSF53335">
    <property type="entry name" value="S-adenosyl-L-methionine-dependent methyltransferases"/>
    <property type="match status" value="1"/>
</dbReference>
<dbReference type="AlphaFoldDB" id="X1JX59"/>
<protein>
    <recommendedName>
        <fullName evidence="1">DNA (cytosine-5-)-methyltransferase</fullName>
        <ecNumber evidence="1">2.1.1.37</ecNumber>
    </recommendedName>
</protein>
<keyword evidence="3" id="KW-0808">Transferase</keyword>
<dbReference type="Gene3D" id="3.40.50.150">
    <property type="entry name" value="Vaccinia Virus protein VP39"/>
    <property type="match status" value="1"/>
</dbReference>
<keyword evidence="2" id="KW-0489">Methyltransferase</keyword>
<dbReference type="Pfam" id="PF00145">
    <property type="entry name" value="DNA_methylase"/>
    <property type="match status" value="1"/>
</dbReference>
<evidence type="ECO:0000256" key="3">
    <source>
        <dbReference type="ARBA" id="ARBA00022679"/>
    </source>
</evidence>
<evidence type="ECO:0000256" key="4">
    <source>
        <dbReference type="ARBA" id="ARBA00022691"/>
    </source>
</evidence>
<evidence type="ECO:0000256" key="1">
    <source>
        <dbReference type="ARBA" id="ARBA00011975"/>
    </source>
</evidence>
<evidence type="ECO:0000313" key="5">
    <source>
        <dbReference type="EMBL" id="GAH98722.1"/>
    </source>
</evidence>
<accession>X1JX59</accession>
<dbReference type="Gene3D" id="3.90.120.10">
    <property type="entry name" value="DNA Methylase, subunit A, domain 2"/>
    <property type="match status" value="1"/>
</dbReference>
<organism evidence="5">
    <name type="scientific">marine sediment metagenome</name>
    <dbReference type="NCBI Taxonomy" id="412755"/>
    <lineage>
        <taxon>unclassified sequences</taxon>
        <taxon>metagenomes</taxon>
        <taxon>ecological metagenomes</taxon>
    </lineage>
</organism>
<dbReference type="InterPro" id="IPR018117">
    <property type="entry name" value="C5_DNA_meth_AS"/>
</dbReference>
<sequence length="473" mass="54036">MGDRYPYVFSPFSGAGGMDLGFRMANRFQLLFANDILSPPSQTYSYNFHHKVVDINETAYPSLCYPVYMLGDINEVDFSMIGYDDLDVVVGGPPCQDFSVVRGPEHERQGINVRRGRLYSHFIRALMYLQPKVFVFENVPGLKSANKGFAYRTILEDFADLNIRWEEIRKIVGNDFRKNVQGYIIIFAGIVDSTHLGVPQRRRRLIIIGVRKDLISWIMADNLKAEAEIILLGKNSLLRRYPVTPIEVFEGLPLPELNSSYRDIMKTYEDIAGAVQTERAVIWQEGVWRKYSFNAVEDYLSVNNVASKNSSEIDSAFEEHERILKKIGYYKSRVADKDLSDKSNRVPNESKSVLERLKMIPPDENHLFVKGTEWEVEGRGISLIYRRLHPLKPSYTIVAHGGGGTWGYHYRRNRGKLTNRERARLQSFPDDFLFKGNTSEVRAQIGEAVPPLLGEKIADVLELILNTAKTHGN</sequence>